<accession>A0A1H9N1P0</accession>
<name>A0A1H9N1P0_9BACT</name>
<gene>
    <name evidence="1" type="ORF">SAMN05444359_1332</name>
</gene>
<dbReference type="EMBL" id="FOFB01000033">
    <property type="protein sequence ID" value="SER29649.1"/>
    <property type="molecule type" value="Genomic_DNA"/>
</dbReference>
<evidence type="ECO:0000313" key="2">
    <source>
        <dbReference type="Proteomes" id="UP000199021"/>
    </source>
</evidence>
<dbReference type="InParanoid" id="A0A1H9N1P0"/>
<dbReference type="Proteomes" id="UP000199021">
    <property type="component" value="Unassembled WGS sequence"/>
</dbReference>
<sequence>MESIKELQSSLSRMIYLIANLSSLKQIKSTVEKLVPGSNQPSPSDLPWSDATLKLKSITTFQDECHLFF</sequence>
<evidence type="ECO:0000313" key="1">
    <source>
        <dbReference type="EMBL" id="SER29649.1"/>
    </source>
</evidence>
<organism evidence="1 2">
    <name type="scientific">Neolewinella agarilytica</name>
    <dbReference type="NCBI Taxonomy" id="478744"/>
    <lineage>
        <taxon>Bacteria</taxon>
        <taxon>Pseudomonadati</taxon>
        <taxon>Bacteroidota</taxon>
        <taxon>Saprospiria</taxon>
        <taxon>Saprospirales</taxon>
        <taxon>Lewinellaceae</taxon>
        <taxon>Neolewinella</taxon>
    </lineage>
</organism>
<dbReference type="AlphaFoldDB" id="A0A1H9N1P0"/>
<reference evidence="2" key="1">
    <citation type="submission" date="2016-10" db="EMBL/GenBank/DDBJ databases">
        <authorList>
            <person name="Varghese N."/>
            <person name="Submissions S."/>
        </authorList>
    </citation>
    <scope>NUCLEOTIDE SEQUENCE [LARGE SCALE GENOMIC DNA]</scope>
    <source>
        <strain evidence="2">DSM 24740</strain>
    </source>
</reference>
<proteinExistence type="predicted"/>
<keyword evidence="2" id="KW-1185">Reference proteome</keyword>
<protein>
    <submittedName>
        <fullName evidence="1">Uncharacterized protein</fullName>
    </submittedName>
</protein>